<accession>A0ABP6Z8W1</accession>
<keyword evidence="2" id="KW-1185">Reference proteome</keyword>
<proteinExistence type="predicted"/>
<dbReference type="Proteomes" id="UP001501222">
    <property type="component" value="Unassembled WGS sequence"/>
</dbReference>
<dbReference type="InterPro" id="IPR029058">
    <property type="entry name" value="AB_hydrolase_fold"/>
</dbReference>
<dbReference type="PANTHER" id="PTHR15394">
    <property type="entry name" value="SERINE HYDROLASE RBBP9"/>
    <property type="match status" value="1"/>
</dbReference>
<sequence>MTPATTHQRATIIHGYGATPEDHWFGWLAQQLESHGIPTTVPRLPNPLHPDPTHWSAIVRTAVGTPDEHSLVIAHSLGCLTVLRHLASLPTPWRLGTLILVAGFVDPLPVFPELDAYIADGCPLEAITPNVDQLTIIRSDADPYVPPAHTDRLAALLGTTSTVIPAAGHFLTTDGFTTLPQALRDVLPRPIAYDSRQGDDYTEYCQHVAAASQSAYAQGEVWSRDEGRQPMPECRQIGWLPLS</sequence>
<name>A0ABP6Z8W1_9ACTN</name>
<evidence type="ECO:0008006" key="3">
    <source>
        <dbReference type="Google" id="ProtNLM"/>
    </source>
</evidence>
<dbReference type="EMBL" id="BAABAA010000031">
    <property type="protein sequence ID" value="GAA3600797.1"/>
    <property type="molecule type" value="Genomic_DNA"/>
</dbReference>
<dbReference type="Gene3D" id="3.40.50.1820">
    <property type="entry name" value="alpha/beta hydrolase"/>
    <property type="match status" value="1"/>
</dbReference>
<evidence type="ECO:0000313" key="1">
    <source>
        <dbReference type="EMBL" id="GAA3600797.1"/>
    </source>
</evidence>
<gene>
    <name evidence="1" type="ORF">GCM10022235_85940</name>
</gene>
<dbReference type="SUPFAM" id="SSF53474">
    <property type="entry name" value="alpha/beta-Hydrolases"/>
    <property type="match status" value="1"/>
</dbReference>
<evidence type="ECO:0000313" key="2">
    <source>
        <dbReference type="Proteomes" id="UP001501222"/>
    </source>
</evidence>
<dbReference type="PANTHER" id="PTHR15394:SF3">
    <property type="entry name" value="SERINE HYDROLASE RBBP9"/>
    <property type="match status" value="1"/>
</dbReference>
<reference evidence="2" key="1">
    <citation type="journal article" date="2019" name="Int. J. Syst. Evol. Microbiol.">
        <title>The Global Catalogue of Microorganisms (GCM) 10K type strain sequencing project: providing services to taxonomists for standard genome sequencing and annotation.</title>
        <authorList>
            <consortium name="The Broad Institute Genomics Platform"/>
            <consortium name="The Broad Institute Genome Sequencing Center for Infectious Disease"/>
            <person name="Wu L."/>
            <person name="Ma J."/>
        </authorList>
    </citation>
    <scope>NUCLEOTIDE SEQUENCE [LARGE SCALE GENOMIC DNA]</scope>
    <source>
        <strain evidence="2">JCM 16928</strain>
    </source>
</reference>
<comment type="caution">
    <text evidence="1">The sequence shown here is derived from an EMBL/GenBank/DDBJ whole genome shotgun (WGS) entry which is preliminary data.</text>
</comment>
<dbReference type="RefSeq" id="WP_344850650.1">
    <property type="nucleotide sequence ID" value="NZ_BAABAA010000031.1"/>
</dbReference>
<dbReference type="InterPro" id="IPR010662">
    <property type="entry name" value="RBBP9/YdeN"/>
</dbReference>
<organism evidence="1 2">
    <name type="scientific">Kribbella ginsengisoli</name>
    <dbReference type="NCBI Taxonomy" id="363865"/>
    <lineage>
        <taxon>Bacteria</taxon>
        <taxon>Bacillati</taxon>
        <taxon>Actinomycetota</taxon>
        <taxon>Actinomycetes</taxon>
        <taxon>Propionibacteriales</taxon>
        <taxon>Kribbellaceae</taxon>
        <taxon>Kribbella</taxon>
    </lineage>
</organism>
<protein>
    <recommendedName>
        <fullName evidence="3">Serine hydrolase family protein</fullName>
    </recommendedName>
</protein>
<dbReference type="Pfam" id="PF06821">
    <property type="entry name" value="Ser_hydrolase"/>
    <property type="match status" value="1"/>
</dbReference>